<dbReference type="InterPro" id="IPR049458">
    <property type="entry name" value="EpsG-like"/>
</dbReference>
<proteinExistence type="predicted"/>
<feature type="transmembrane region" description="Helical" evidence="1">
    <location>
        <begin position="184"/>
        <end position="203"/>
    </location>
</feature>
<sequence>MIWILLLVQNVLATFFGRFERLSGFLTFIGLGFIAGLADPRHNADYSLYKNSYDLGWQNFEHGYTWIATRSMQYGISYSTFRFWLLLSIFVLLAFSLSLITRRLAAVAFFYGVSAFALDSIQVRNVAATAFIVLAIAVLVRFPNFKGVVLSFVCLWLGAEFHTIAYIFLVVPIFAIWKFDFSKYFNFFVIVVYTISLLMFSNLKLYFSIFIAKILETVSSRSNLGSNILEVYSQGTVFRYWVMLATVALMLFWLFSYGFRTVSISEDEYEYNSSVSVVILIGVVSVFLMTISVDYVRVLRIVSLFFFVFVMDLFDKFLQEKHVGQAWLIYLYTFVYSILFLYVQLRYVYVVQDSFGYIVGLIDPNILR</sequence>
<dbReference type="EMBL" id="JAAAMQ010000004">
    <property type="protein sequence ID" value="NBA11173.1"/>
    <property type="molecule type" value="Genomic_DNA"/>
</dbReference>
<feature type="transmembrane region" description="Helical" evidence="1">
    <location>
        <begin position="271"/>
        <end position="291"/>
    </location>
</feature>
<evidence type="ECO:0008006" key="4">
    <source>
        <dbReference type="Google" id="ProtNLM"/>
    </source>
</evidence>
<keyword evidence="1" id="KW-1133">Transmembrane helix</keyword>
<comment type="caution">
    <text evidence="2">The sequence shown here is derived from an EMBL/GenBank/DDBJ whole genome shotgun (WGS) entry which is preliminary data.</text>
</comment>
<feature type="transmembrane region" description="Helical" evidence="1">
    <location>
        <begin position="326"/>
        <end position="345"/>
    </location>
</feature>
<gene>
    <name evidence="2" type="ORF">GTU77_02970</name>
</gene>
<evidence type="ECO:0000313" key="2">
    <source>
        <dbReference type="EMBL" id="NBA11173.1"/>
    </source>
</evidence>
<keyword evidence="1" id="KW-0812">Transmembrane</keyword>
<organism evidence="2 3">
    <name type="scientific">Weissella confusa</name>
    <name type="common">Lactobacillus confusus</name>
    <dbReference type="NCBI Taxonomy" id="1583"/>
    <lineage>
        <taxon>Bacteria</taxon>
        <taxon>Bacillati</taxon>
        <taxon>Bacillota</taxon>
        <taxon>Bacilli</taxon>
        <taxon>Lactobacillales</taxon>
        <taxon>Lactobacillaceae</taxon>
        <taxon>Weissella</taxon>
    </lineage>
</organism>
<feature type="transmembrane region" description="Helical" evidence="1">
    <location>
        <begin position="238"/>
        <end position="259"/>
    </location>
</feature>
<dbReference type="Pfam" id="PF14897">
    <property type="entry name" value="EpsG"/>
    <property type="match status" value="1"/>
</dbReference>
<evidence type="ECO:0000313" key="3">
    <source>
        <dbReference type="Proteomes" id="UP000719917"/>
    </source>
</evidence>
<feature type="transmembrane region" description="Helical" evidence="1">
    <location>
        <begin position="297"/>
        <end position="314"/>
    </location>
</feature>
<reference evidence="2" key="1">
    <citation type="submission" date="2020-01" db="EMBL/GenBank/DDBJ databases">
        <title>First Reported Case and Whole Genome of Weissella confusa in an Equid.</title>
        <authorList>
            <person name="Little S.V."/>
            <person name="Lawhon S.D."/>
        </authorList>
    </citation>
    <scope>NUCLEOTIDE SEQUENCE</scope>
    <source>
        <strain evidence="2">718955</strain>
    </source>
</reference>
<dbReference type="AlphaFoldDB" id="A0AAJ3DBA1"/>
<accession>A0AAJ3DBA1</accession>
<protein>
    <recommendedName>
        <fullName evidence="4">EpsG family protein</fullName>
    </recommendedName>
</protein>
<keyword evidence="1" id="KW-0472">Membrane</keyword>
<dbReference type="RefSeq" id="WP_161690462.1">
    <property type="nucleotide sequence ID" value="NZ_JAAAMQ010000004.1"/>
</dbReference>
<name>A0AAJ3DBA1_WEICO</name>
<feature type="transmembrane region" description="Helical" evidence="1">
    <location>
        <begin position="148"/>
        <end position="177"/>
    </location>
</feature>
<feature type="transmembrane region" description="Helical" evidence="1">
    <location>
        <begin position="81"/>
        <end position="100"/>
    </location>
</feature>
<feature type="transmembrane region" description="Helical" evidence="1">
    <location>
        <begin position="121"/>
        <end position="142"/>
    </location>
</feature>
<evidence type="ECO:0000256" key="1">
    <source>
        <dbReference type="SAM" id="Phobius"/>
    </source>
</evidence>
<dbReference type="Proteomes" id="UP000719917">
    <property type="component" value="Unassembled WGS sequence"/>
</dbReference>